<dbReference type="GO" id="GO:0009279">
    <property type="term" value="C:cell outer membrane"/>
    <property type="evidence" value="ECO:0007669"/>
    <property type="project" value="UniProtKB-SubCell"/>
</dbReference>
<dbReference type="Gene3D" id="2.40.170.20">
    <property type="entry name" value="TonB-dependent receptor, beta-barrel domain"/>
    <property type="match status" value="1"/>
</dbReference>
<dbReference type="InterPro" id="IPR012910">
    <property type="entry name" value="Plug_dom"/>
</dbReference>
<evidence type="ECO:0000259" key="12">
    <source>
        <dbReference type="Pfam" id="PF07715"/>
    </source>
</evidence>
<organism evidence="13 14">
    <name type="scientific">Flavobacterium reichenbachii</name>
    <dbReference type="NCBI Taxonomy" id="362418"/>
    <lineage>
        <taxon>Bacteria</taxon>
        <taxon>Pseudomonadati</taxon>
        <taxon>Bacteroidota</taxon>
        <taxon>Flavobacteriia</taxon>
        <taxon>Flavobacteriales</taxon>
        <taxon>Flavobacteriaceae</taxon>
        <taxon>Flavobacterium</taxon>
    </lineage>
</organism>
<dbReference type="InterPro" id="IPR037066">
    <property type="entry name" value="Plug_dom_sf"/>
</dbReference>
<evidence type="ECO:0008006" key="15">
    <source>
        <dbReference type="Google" id="ProtNLM"/>
    </source>
</evidence>
<name>A0A085ZJY4_9FLAO</name>
<evidence type="ECO:0000256" key="6">
    <source>
        <dbReference type="ARBA" id="ARBA00023077"/>
    </source>
</evidence>
<dbReference type="eggNOG" id="COG4771">
    <property type="taxonomic scope" value="Bacteria"/>
</dbReference>
<evidence type="ECO:0000256" key="4">
    <source>
        <dbReference type="ARBA" id="ARBA00022692"/>
    </source>
</evidence>
<dbReference type="SUPFAM" id="SSF49464">
    <property type="entry name" value="Carboxypeptidase regulatory domain-like"/>
    <property type="match status" value="1"/>
</dbReference>
<keyword evidence="9" id="KW-0998">Cell outer membrane</keyword>
<dbReference type="Pfam" id="PF13715">
    <property type="entry name" value="CarbopepD_reg_2"/>
    <property type="match status" value="1"/>
</dbReference>
<comment type="subcellular location">
    <subcellularLocation>
        <location evidence="1">Cell outer membrane</location>
        <topology evidence="1">Multi-pass membrane protein</topology>
    </subcellularLocation>
</comment>
<evidence type="ECO:0000256" key="7">
    <source>
        <dbReference type="ARBA" id="ARBA00023136"/>
    </source>
</evidence>
<evidence type="ECO:0000313" key="13">
    <source>
        <dbReference type="EMBL" id="KFF04748.1"/>
    </source>
</evidence>
<dbReference type="Pfam" id="PF07715">
    <property type="entry name" value="Plug"/>
    <property type="match status" value="1"/>
</dbReference>
<dbReference type="InterPro" id="IPR039426">
    <property type="entry name" value="TonB-dep_rcpt-like"/>
</dbReference>
<evidence type="ECO:0000313" key="14">
    <source>
        <dbReference type="Proteomes" id="UP000028715"/>
    </source>
</evidence>
<comment type="caution">
    <text evidence="13">The sequence shown here is derived from an EMBL/GenBank/DDBJ whole genome shotgun (WGS) entry which is preliminary data.</text>
</comment>
<keyword evidence="3" id="KW-1134">Transmembrane beta strand</keyword>
<sequence>MRFIVILLLFTQVIFSQKVITGKILSKETSTALSGVFVRDTKTENWTISDKDGNFTITITYFQDIELNFSILGKKDVNETLKNDQNFITVYLEDNTLRLKEVVVTADKKRQYSELTLGKNAINNVQAFSLDDVLQQLPGQTTTTFNLNEYKNIVFRTASITTPSYYNKAFGTSFVMDDIPISNNENMQAFNPNSGLGNDFGTKTNTFTNTNKGVDLREISTNNIEEIKVIQGIASAKYGDMTSGLVLITTKVGNSPYRVSASIRDATSQLNLTKGVKFNSNNSMNFGINYLDSKADPRDNILNYQRVNGNISWQFKNNDATIKNTVSSSFRMNLDNAKSDPDDITAVVVKNQKHGFSISDNLMWKPKNLWVDGINVNASLSYDRQFTRRERWLNSSNSAATDTREEGIHEAIIIPSQYTSISTVEGIPVSTFVTLETTKTLSNKNNWIHSLVFGISNRTSSNKGEGRKNAATGLFNLYTLAREGDNTLAYRDYSFDNTKTEYQISAYLEDRIFKKFKNEQLLNVDLGLRFDDQLGSISLQPRVNSSYTLNKVFRLRAGGGMSSKAPSLNQLYTGERYFDKLVGGGIYTYPGIYQKAWIQTIITPGDNFNLKPSKSYRTEVGLDVKLPFASVNFTGYYNKLFNGFSSQQIPVYKIIPKAQVTAIGTEIPTYEIIGTEKFYYMSTGLTNNSTSEDKGVEATVNFKKIKSLNLDISMNASYTYTKDFSNVQEYYVSSSLISPERYGVYDKQKQLMDNFTASFNFNYHIPAVGLLVSMRSEHILLRNTKSPSGNFLNGYLDTELVYHEIPIEDRTNIQKYGHLIREPSQTQSELQKMLHNFHLRVSKDFLNGFSVSLYSTNFLNLKPYYYDTTGQKVLSNIATLSFGASLNYEF</sequence>
<comment type="similarity">
    <text evidence="10">Belongs to the TonB-dependent receptor family.</text>
</comment>
<evidence type="ECO:0000256" key="5">
    <source>
        <dbReference type="ARBA" id="ARBA00022729"/>
    </source>
</evidence>
<evidence type="ECO:0000256" key="3">
    <source>
        <dbReference type="ARBA" id="ARBA00022452"/>
    </source>
</evidence>
<feature type="domain" description="TonB-dependent receptor-like beta-barrel" evidence="11">
    <location>
        <begin position="300"/>
        <end position="732"/>
    </location>
</feature>
<evidence type="ECO:0000256" key="10">
    <source>
        <dbReference type="RuleBase" id="RU003357"/>
    </source>
</evidence>
<keyword evidence="7 10" id="KW-0472">Membrane</keyword>
<dbReference type="GO" id="GO:0015344">
    <property type="term" value="F:siderophore uptake transmembrane transporter activity"/>
    <property type="evidence" value="ECO:0007669"/>
    <property type="project" value="TreeGrafter"/>
</dbReference>
<evidence type="ECO:0000256" key="8">
    <source>
        <dbReference type="ARBA" id="ARBA00023170"/>
    </source>
</evidence>
<dbReference type="SUPFAM" id="SSF56935">
    <property type="entry name" value="Porins"/>
    <property type="match status" value="1"/>
</dbReference>
<keyword evidence="4" id="KW-0812">Transmembrane</keyword>
<dbReference type="InterPro" id="IPR036942">
    <property type="entry name" value="Beta-barrel_TonB_sf"/>
</dbReference>
<dbReference type="STRING" id="362418.IW19_04015"/>
<dbReference type="RefSeq" id="WP_035681417.1">
    <property type="nucleotide sequence ID" value="NZ_JPRL01000001.1"/>
</dbReference>
<keyword evidence="8" id="KW-0675">Receptor</keyword>
<evidence type="ECO:0000256" key="1">
    <source>
        <dbReference type="ARBA" id="ARBA00004571"/>
    </source>
</evidence>
<evidence type="ECO:0000256" key="9">
    <source>
        <dbReference type="ARBA" id="ARBA00023237"/>
    </source>
</evidence>
<dbReference type="GO" id="GO:0044718">
    <property type="term" value="P:siderophore transmembrane transport"/>
    <property type="evidence" value="ECO:0007669"/>
    <property type="project" value="TreeGrafter"/>
</dbReference>
<accession>A0A085ZJY4</accession>
<dbReference type="InterPro" id="IPR008969">
    <property type="entry name" value="CarboxyPept-like_regulatory"/>
</dbReference>
<protein>
    <recommendedName>
        <fullName evidence="15">TonB-dependent receptor</fullName>
    </recommendedName>
</protein>
<dbReference type="Proteomes" id="UP000028715">
    <property type="component" value="Unassembled WGS sequence"/>
</dbReference>
<dbReference type="Gene3D" id="2.170.130.10">
    <property type="entry name" value="TonB-dependent receptor, plug domain"/>
    <property type="match status" value="1"/>
</dbReference>
<proteinExistence type="inferred from homology"/>
<dbReference type="PANTHER" id="PTHR30069">
    <property type="entry name" value="TONB-DEPENDENT OUTER MEMBRANE RECEPTOR"/>
    <property type="match status" value="1"/>
</dbReference>
<gene>
    <name evidence="13" type="ORF">IW19_04015</name>
</gene>
<dbReference type="InterPro" id="IPR000531">
    <property type="entry name" value="Beta-barrel_TonB"/>
</dbReference>
<reference evidence="13 14" key="1">
    <citation type="submission" date="2014-07" db="EMBL/GenBank/DDBJ databases">
        <title>Genome of Flavobacterium reichenbachii LMG 25512.</title>
        <authorList>
            <person name="Stropko S.J."/>
            <person name="Pipes S.E."/>
            <person name="Newman J.D."/>
        </authorList>
    </citation>
    <scope>NUCLEOTIDE SEQUENCE [LARGE SCALE GENOMIC DNA]</scope>
    <source>
        <strain evidence="13 14">LMG 25512</strain>
    </source>
</reference>
<dbReference type="AlphaFoldDB" id="A0A085ZJY4"/>
<keyword evidence="5" id="KW-0732">Signal</keyword>
<keyword evidence="2" id="KW-0813">Transport</keyword>
<dbReference type="EMBL" id="JPRL01000001">
    <property type="protein sequence ID" value="KFF04748.1"/>
    <property type="molecule type" value="Genomic_DNA"/>
</dbReference>
<feature type="domain" description="TonB-dependent receptor plug" evidence="12">
    <location>
        <begin position="117"/>
        <end position="244"/>
    </location>
</feature>
<dbReference type="Pfam" id="PF00593">
    <property type="entry name" value="TonB_dep_Rec_b-barrel"/>
    <property type="match status" value="1"/>
</dbReference>
<evidence type="ECO:0000256" key="2">
    <source>
        <dbReference type="ARBA" id="ARBA00022448"/>
    </source>
</evidence>
<evidence type="ECO:0000259" key="11">
    <source>
        <dbReference type="Pfam" id="PF00593"/>
    </source>
</evidence>
<dbReference type="PANTHER" id="PTHR30069:SF29">
    <property type="entry name" value="HEMOGLOBIN AND HEMOGLOBIN-HAPTOGLOBIN-BINDING PROTEIN 1-RELATED"/>
    <property type="match status" value="1"/>
</dbReference>
<keyword evidence="6 10" id="KW-0798">TonB box</keyword>
<dbReference type="OrthoDB" id="1151166at2"/>
<keyword evidence="14" id="KW-1185">Reference proteome</keyword>